<feature type="region of interest" description="Disordered" evidence="1">
    <location>
        <begin position="1"/>
        <end position="22"/>
    </location>
</feature>
<proteinExistence type="predicted"/>
<reference evidence="2" key="1">
    <citation type="submission" date="2023-05" db="EMBL/GenBank/DDBJ databases">
        <title>Nepenthes gracilis genome sequencing.</title>
        <authorList>
            <person name="Fukushima K."/>
        </authorList>
    </citation>
    <scope>NUCLEOTIDE SEQUENCE</scope>
    <source>
        <strain evidence="2">SING2019-196</strain>
    </source>
</reference>
<accession>A0AAD3XFW9</accession>
<sequence length="99" mass="10820">MSSGPAVDVGRPHQSVHNSNEVGGSDQWVVAELNINIRVLNILDWISGRHSTIECLVLKCTPTLMSSLHFRALVSNLALLSRDSSILDQVSRALAMLAW</sequence>
<evidence type="ECO:0000313" key="2">
    <source>
        <dbReference type="EMBL" id="GMH03254.1"/>
    </source>
</evidence>
<gene>
    <name evidence="2" type="ORF">Nepgr_005093</name>
</gene>
<evidence type="ECO:0000313" key="3">
    <source>
        <dbReference type="Proteomes" id="UP001279734"/>
    </source>
</evidence>
<organism evidence="2 3">
    <name type="scientific">Nepenthes gracilis</name>
    <name type="common">Slender pitcher plant</name>
    <dbReference type="NCBI Taxonomy" id="150966"/>
    <lineage>
        <taxon>Eukaryota</taxon>
        <taxon>Viridiplantae</taxon>
        <taxon>Streptophyta</taxon>
        <taxon>Embryophyta</taxon>
        <taxon>Tracheophyta</taxon>
        <taxon>Spermatophyta</taxon>
        <taxon>Magnoliopsida</taxon>
        <taxon>eudicotyledons</taxon>
        <taxon>Gunneridae</taxon>
        <taxon>Pentapetalae</taxon>
        <taxon>Caryophyllales</taxon>
        <taxon>Nepenthaceae</taxon>
        <taxon>Nepenthes</taxon>
    </lineage>
</organism>
<dbReference type="AlphaFoldDB" id="A0AAD3XFW9"/>
<dbReference type="Proteomes" id="UP001279734">
    <property type="component" value="Unassembled WGS sequence"/>
</dbReference>
<protein>
    <submittedName>
        <fullName evidence="2">Uncharacterized protein</fullName>
    </submittedName>
</protein>
<dbReference type="EMBL" id="BSYO01000004">
    <property type="protein sequence ID" value="GMH03254.1"/>
    <property type="molecule type" value="Genomic_DNA"/>
</dbReference>
<evidence type="ECO:0000256" key="1">
    <source>
        <dbReference type="SAM" id="MobiDB-lite"/>
    </source>
</evidence>
<comment type="caution">
    <text evidence="2">The sequence shown here is derived from an EMBL/GenBank/DDBJ whole genome shotgun (WGS) entry which is preliminary data.</text>
</comment>
<name>A0AAD3XFW9_NEPGR</name>
<keyword evidence="3" id="KW-1185">Reference proteome</keyword>